<evidence type="ECO:0000256" key="2">
    <source>
        <dbReference type="ARBA" id="ARBA00022475"/>
    </source>
</evidence>
<dbReference type="PANTHER" id="PTHR30287:SF2">
    <property type="entry name" value="BLL1001 PROTEIN"/>
    <property type="match status" value="1"/>
</dbReference>
<keyword evidence="5 6" id="KW-0472">Membrane</keyword>
<feature type="transmembrane region" description="Helical" evidence="6">
    <location>
        <begin position="307"/>
        <end position="332"/>
    </location>
</feature>
<keyword evidence="4 6" id="KW-1133">Transmembrane helix</keyword>
<evidence type="ECO:0000256" key="3">
    <source>
        <dbReference type="ARBA" id="ARBA00022692"/>
    </source>
</evidence>
<evidence type="ECO:0000256" key="6">
    <source>
        <dbReference type="SAM" id="Phobius"/>
    </source>
</evidence>
<comment type="subcellular location">
    <subcellularLocation>
        <location evidence="1">Cell membrane</location>
        <topology evidence="1">Multi-pass membrane protein</topology>
    </subcellularLocation>
</comment>
<evidence type="ECO:0000256" key="5">
    <source>
        <dbReference type="ARBA" id="ARBA00023136"/>
    </source>
</evidence>
<evidence type="ECO:0000256" key="4">
    <source>
        <dbReference type="ARBA" id="ARBA00022989"/>
    </source>
</evidence>
<feature type="transmembrane region" description="Helical" evidence="6">
    <location>
        <begin position="254"/>
        <end position="287"/>
    </location>
</feature>
<protein>
    <submittedName>
        <fullName evidence="8">FtsX-like permease family protein</fullName>
    </submittedName>
</protein>
<accession>A0A844AU12</accession>
<dbReference type="EMBL" id="WIXK01000001">
    <property type="protein sequence ID" value="MQY41422.1"/>
    <property type="molecule type" value="Genomic_DNA"/>
</dbReference>
<dbReference type="AlphaFoldDB" id="A0A844AU12"/>
<feature type="transmembrane region" description="Helical" evidence="6">
    <location>
        <begin position="700"/>
        <end position="721"/>
    </location>
</feature>
<dbReference type="Pfam" id="PF02687">
    <property type="entry name" value="FtsX"/>
    <property type="match status" value="2"/>
</dbReference>
<dbReference type="Proteomes" id="UP000436694">
    <property type="component" value="Unassembled WGS sequence"/>
</dbReference>
<gene>
    <name evidence="8" type="ORF">GG681_02110</name>
</gene>
<dbReference type="InterPro" id="IPR003838">
    <property type="entry name" value="ABC3_permease_C"/>
</dbReference>
<feature type="transmembrane region" description="Helical" evidence="6">
    <location>
        <begin position="643"/>
        <end position="670"/>
    </location>
</feature>
<sequence>MIWAAARALLSHWRRALVQLVAIVFGLALSTALWSAVQAINAAARYSYAQAESQLNSASYDVLLPKNSDHIALSRYVDLRRQGYAVSPVWERNAPQAIMAIDMLSHPILSSLEPSEEAQFSLKTLPVLAHPETEIAPELNLSNINRNDAIAPGLLLMDFARAQELFGEISTLSYLIVTAPLSDIPEDLRYQASAPLLSPAELTDSFHLNLTAFGLLAFVVGLFIVQSTIKLALEHRRPVIRTLRSIGLPLKQLISLLTLELGFFALIGGGLGLVLGHVIASALLPGVNATLTDLYDAPAVGQLTAQASWALSGFFMTLAGTFIAGATSLWQIYKLPVLQGPAFSARGQAAQQIRNRGFFIGLALVIFAPLTLLSNTLIAGFILMGAILLGAVLMLPRILSALLTMFLAWALPGLAQWFWADMRAQLVNLSVPLMALSLAIAANIGVETMTSSFRLTFVGWINQRFDADLYIPITDADDGAELQRWLGAENIRNRQLYSADLPSAAHPTRIWGIVKDPSYAQHWPMIAEAKDSWARLHRGQGAMINEQMARAQNLWPGDQLMQNPPLVVLGVYPDYGNPSHQIMMSHTVARQISPEISLSSIAIHTDDKNRIIKAINELPNLGISTVLDQDQIRNQSIRVFDQTFVITAALNILTLGVAGFALLTSFLALWNQRLPQIAPLWAMGVPMSQIAQIDMIRSLGLALFTAILSVPLGLVLAWVLLAVTNVLAFGWQLPMYLFPLVWGKTVVLALCAAALACLPGALRLRRLSPSTLLKVFSSER</sequence>
<proteinExistence type="predicted"/>
<feature type="transmembrane region" description="Helical" evidence="6">
    <location>
        <begin position="212"/>
        <end position="233"/>
    </location>
</feature>
<keyword evidence="2" id="KW-1003">Cell membrane</keyword>
<evidence type="ECO:0000259" key="7">
    <source>
        <dbReference type="Pfam" id="PF02687"/>
    </source>
</evidence>
<keyword evidence="9" id="KW-1185">Reference proteome</keyword>
<feature type="transmembrane region" description="Helical" evidence="6">
    <location>
        <begin position="402"/>
        <end position="420"/>
    </location>
</feature>
<dbReference type="InterPro" id="IPR038766">
    <property type="entry name" value="Membrane_comp_ABC_pdt"/>
</dbReference>
<evidence type="ECO:0000256" key="1">
    <source>
        <dbReference type="ARBA" id="ARBA00004651"/>
    </source>
</evidence>
<feature type="transmembrane region" description="Helical" evidence="6">
    <location>
        <begin position="353"/>
        <end position="371"/>
    </location>
</feature>
<name>A0A844AU12_9RHOB</name>
<feature type="domain" description="ABC3 transporter permease C-terminal" evidence="7">
    <location>
        <begin position="651"/>
        <end position="769"/>
    </location>
</feature>
<feature type="domain" description="ABC3 transporter permease C-terminal" evidence="7">
    <location>
        <begin position="212"/>
        <end position="336"/>
    </location>
</feature>
<comment type="caution">
    <text evidence="8">The sequence shown here is derived from an EMBL/GenBank/DDBJ whole genome shotgun (WGS) entry which is preliminary data.</text>
</comment>
<dbReference type="GO" id="GO:0005886">
    <property type="term" value="C:plasma membrane"/>
    <property type="evidence" value="ECO:0007669"/>
    <property type="project" value="UniProtKB-SubCell"/>
</dbReference>
<keyword evidence="3 6" id="KW-0812">Transmembrane</keyword>
<feature type="transmembrane region" description="Helical" evidence="6">
    <location>
        <begin position="426"/>
        <end position="446"/>
    </location>
</feature>
<evidence type="ECO:0000313" key="9">
    <source>
        <dbReference type="Proteomes" id="UP000436694"/>
    </source>
</evidence>
<feature type="transmembrane region" description="Helical" evidence="6">
    <location>
        <begin position="741"/>
        <end position="762"/>
    </location>
</feature>
<reference evidence="8 9" key="1">
    <citation type="submission" date="2019-10" db="EMBL/GenBank/DDBJ databases">
        <title>Epibacterium sp. nov., isolated from seawater.</title>
        <authorList>
            <person name="Zhang X."/>
            <person name="Li N."/>
        </authorList>
    </citation>
    <scope>NUCLEOTIDE SEQUENCE [LARGE SCALE GENOMIC DNA]</scope>
    <source>
        <strain evidence="8 9">SM1969</strain>
    </source>
</reference>
<dbReference type="PANTHER" id="PTHR30287">
    <property type="entry name" value="MEMBRANE COMPONENT OF PREDICTED ABC SUPERFAMILY METABOLITE UPTAKE TRANSPORTER"/>
    <property type="match status" value="1"/>
</dbReference>
<evidence type="ECO:0000313" key="8">
    <source>
        <dbReference type="EMBL" id="MQY41422.1"/>
    </source>
</evidence>
<organism evidence="8 9">
    <name type="scientific">Tritonibacter aquimaris</name>
    <dbReference type="NCBI Taxonomy" id="2663379"/>
    <lineage>
        <taxon>Bacteria</taxon>
        <taxon>Pseudomonadati</taxon>
        <taxon>Pseudomonadota</taxon>
        <taxon>Alphaproteobacteria</taxon>
        <taxon>Rhodobacterales</taxon>
        <taxon>Paracoccaceae</taxon>
        <taxon>Tritonibacter</taxon>
    </lineage>
</organism>